<evidence type="ECO:0008006" key="4">
    <source>
        <dbReference type="Google" id="ProtNLM"/>
    </source>
</evidence>
<reference evidence="2" key="2">
    <citation type="submission" date="2023-07" db="EMBL/GenBank/DDBJ databases">
        <authorList>
            <consortium name="Lawrence Berkeley National Laboratory"/>
            <person name="Haridas S."/>
            <person name="Hensen N."/>
            <person name="Bonometti L."/>
            <person name="Westerberg I."/>
            <person name="Brannstrom I.O."/>
            <person name="Guillou S."/>
            <person name="Cros-Aarteil S."/>
            <person name="Calhoun S."/>
            <person name="Kuo A."/>
            <person name="Mondo S."/>
            <person name="Pangilinan J."/>
            <person name="Riley R."/>
            <person name="LaButti K."/>
            <person name="Andreopoulos B."/>
            <person name="Lipzen A."/>
            <person name="Chen C."/>
            <person name="Yanf M."/>
            <person name="Daum C."/>
            <person name="Ng V."/>
            <person name="Clum A."/>
            <person name="Steindorff A."/>
            <person name="Ohm R."/>
            <person name="Martin F."/>
            <person name="Silar P."/>
            <person name="Natvig D."/>
            <person name="Lalanne C."/>
            <person name="Gautier V."/>
            <person name="Ament-velasquez S.L."/>
            <person name="Kruys A."/>
            <person name="Hutchinson M.I."/>
            <person name="Powell A.J."/>
            <person name="Barry K."/>
            <person name="Miller A.N."/>
            <person name="Grigoriev I.V."/>
            <person name="Debuchy R."/>
            <person name="Gladieux P."/>
            <person name="Thoren M.H."/>
            <person name="Johannesson H."/>
        </authorList>
    </citation>
    <scope>NUCLEOTIDE SEQUENCE</scope>
    <source>
        <strain evidence="2">FGSC 1904</strain>
    </source>
</reference>
<keyword evidence="3" id="KW-1185">Reference proteome</keyword>
<dbReference type="AlphaFoldDB" id="A0AAE0NW76"/>
<evidence type="ECO:0000256" key="1">
    <source>
        <dbReference type="SAM" id="SignalP"/>
    </source>
</evidence>
<evidence type="ECO:0000313" key="3">
    <source>
        <dbReference type="Proteomes" id="UP001281003"/>
    </source>
</evidence>
<sequence length="138" mass="15490">MCWLLSGFQWSLVVPFPVLPRPPFPVRSPCSQVSLRLSGVWLEPEKASDGDTAGTVPWQEEEVGKFVSFARCRRTLLLYPPSVHHRLSGFIAFFLFAVRKTCQQPPNESAKSTIVSASDSHLRSFVASLLVPHLLQRK</sequence>
<keyword evidence="1" id="KW-0732">Signal</keyword>
<reference evidence="2" key="1">
    <citation type="journal article" date="2023" name="Mol. Phylogenet. Evol.">
        <title>Genome-scale phylogeny and comparative genomics of the fungal order Sordariales.</title>
        <authorList>
            <person name="Hensen N."/>
            <person name="Bonometti L."/>
            <person name="Westerberg I."/>
            <person name="Brannstrom I.O."/>
            <person name="Guillou S."/>
            <person name="Cros-Aarteil S."/>
            <person name="Calhoun S."/>
            <person name="Haridas S."/>
            <person name="Kuo A."/>
            <person name="Mondo S."/>
            <person name="Pangilinan J."/>
            <person name="Riley R."/>
            <person name="LaButti K."/>
            <person name="Andreopoulos B."/>
            <person name="Lipzen A."/>
            <person name="Chen C."/>
            <person name="Yan M."/>
            <person name="Daum C."/>
            <person name="Ng V."/>
            <person name="Clum A."/>
            <person name="Steindorff A."/>
            <person name="Ohm R.A."/>
            <person name="Martin F."/>
            <person name="Silar P."/>
            <person name="Natvig D.O."/>
            <person name="Lalanne C."/>
            <person name="Gautier V."/>
            <person name="Ament-Velasquez S.L."/>
            <person name="Kruys A."/>
            <person name="Hutchinson M.I."/>
            <person name="Powell A.J."/>
            <person name="Barry K."/>
            <person name="Miller A.N."/>
            <person name="Grigoriev I.V."/>
            <person name="Debuchy R."/>
            <person name="Gladieux P."/>
            <person name="Hiltunen Thoren M."/>
            <person name="Johannesson H."/>
        </authorList>
    </citation>
    <scope>NUCLEOTIDE SEQUENCE</scope>
    <source>
        <strain evidence="2">FGSC 1904</strain>
    </source>
</reference>
<evidence type="ECO:0000313" key="2">
    <source>
        <dbReference type="EMBL" id="KAK3388888.1"/>
    </source>
</evidence>
<comment type="caution">
    <text evidence="2">The sequence shown here is derived from an EMBL/GenBank/DDBJ whole genome shotgun (WGS) entry which is preliminary data.</text>
</comment>
<feature type="signal peptide" evidence="1">
    <location>
        <begin position="1"/>
        <end position="20"/>
    </location>
</feature>
<accession>A0AAE0NW76</accession>
<proteinExistence type="predicted"/>
<dbReference type="EMBL" id="JAUTDP010000014">
    <property type="protein sequence ID" value="KAK3388888.1"/>
    <property type="molecule type" value="Genomic_DNA"/>
</dbReference>
<feature type="chain" id="PRO_5042112612" description="Secreted protein" evidence="1">
    <location>
        <begin position="21"/>
        <end position="138"/>
    </location>
</feature>
<name>A0AAE0NW76_SORBR</name>
<gene>
    <name evidence="2" type="ORF">B0T20DRAFT_87976</name>
</gene>
<protein>
    <recommendedName>
        <fullName evidence="4">Secreted protein</fullName>
    </recommendedName>
</protein>
<dbReference type="Proteomes" id="UP001281003">
    <property type="component" value="Unassembled WGS sequence"/>
</dbReference>
<organism evidence="2 3">
    <name type="scientific">Sordaria brevicollis</name>
    <dbReference type="NCBI Taxonomy" id="83679"/>
    <lineage>
        <taxon>Eukaryota</taxon>
        <taxon>Fungi</taxon>
        <taxon>Dikarya</taxon>
        <taxon>Ascomycota</taxon>
        <taxon>Pezizomycotina</taxon>
        <taxon>Sordariomycetes</taxon>
        <taxon>Sordariomycetidae</taxon>
        <taxon>Sordariales</taxon>
        <taxon>Sordariaceae</taxon>
        <taxon>Sordaria</taxon>
    </lineage>
</organism>